<dbReference type="Proteomes" id="UP000217199">
    <property type="component" value="Unassembled WGS sequence"/>
</dbReference>
<sequence>MATSIWAPVLYLVIVVGGLGVFSSLYRKRRARKEIEPYFPPHAERNAYVTLLQMSDPPTPDSLLKSALIQRACEDVRRVIRIRDDKPAMQNLLQKGVVGDDLWTALLAAEKELEAEILEVIHEANSFMMGWGQFIFSTAGEMVHNEKVLKWMQDYPKLRSEAETKYGGKKKLTVTGSSASSSSATSPTSTTPAVKIESAPPQVKEEQSQSAPSITSDKSRPATPSLVPTKNGALAPPNAVDAESVTSMSDGELVSAPSSPSKTPKKSGKKGKKRK</sequence>
<dbReference type="GO" id="GO:0031204">
    <property type="term" value="P:post-translational protein targeting to membrane, translocation"/>
    <property type="evidence" value="ECO:0007669"/>
    <property type="project" value="InterPro"/>
</dbReference>
<dbReference type="EMBL" id="NBII01000001">
    <property type="protein sequence ID" value="PAV23965.1"/>
    <property type="molecule type" value="Genomic_DNA"/>
</dbReference>
<gene>
    <name evidence="3" type="ORF">PNOK_0103300</name>
</gene>
<feature type="compositionally biased region" description="Basic residues" evidence="1">
    <location>
        <begin position="263"/>
        <end position="275"/>
    </location>
</feature>
<keyword evidence="2" id="KW-0472">Membrane</keyword>
<dbReference type="PANTHER" id="PTHR28229:SF1">
    <property type="entry name" value="TRANSLOCATION PROTEIN SEC66"/>
    <property type="match status" value="1"/>
</dbReference>
<dbReference type="FunCoup" id="A0A286UWY5">
    <property type="interactions" value="51"/>
</dbReference>
<dbReference type="InterPro" id="IPR018624">
    <property type="entry name" value="Sec66"/>
</dbReference>
<dbReference type="GO" id="GO:0031207">
    <property type="term" value="C:Sec62/Sec63 complex"/>
    <property type="evidence" value="ECO:0007669"/>
    <property type="project" value="InterPro"/>
</dbReference>
<feature type="transmembrane region" description="Helical" evidence="2">
    <location>
        <begin position="6"/>
        <end position="26"/>
    </location>
</feature>
<feature type="compositionally biased region" description="Low complexity" evidence="1">
    <location>
        <begin position="177"/>
        <end position="193"/>
    </location>
</feature>
<evidence type="ECO:0000256" key="1">
    <source>
        <dbReference type="SAM" id="MobiDB-lite"/>
    </source>
</evidence>
<evidence type="ECO:0000256" key="2">
    <source>
        <dbReference type="SAM" id="Phobius"/>
    </source>
</evidence>
<dbReference type="PANTHER" id="PTHR28229">
    <property type="entry name" value="TRANSLOCATION PROTEIN SEC66"/>
    <property type="match status" value="1"/>
</dbReference>
<organism evidence="3 4">
    <name type="scientific">Pyrrhoderma noxium</name>
    <dbReference type="NCBI Taxonomy" id="2282107"/>
    <lineage>
        <taxon>Eukaryota</taxon>
        <taxon>Fungi</taxon>
        <taxon>Dikarya</taxon>
        <taxon>Basidiomycota</taxon>
        <taxon>Agaricomycotina</taxon>
        <taxon>Agaricomycetes</taxon>
        <taxon>Hymenochaetales</taxon>
        <taxon>Hymenochaetaceae</taxon>
        <taxon>Pyrrhoderma</taxon>
    </lineage>
</organism>
<dbReference type="STRING" id="2282107.A0A286UWY5"/>
<reference evidence="3 4" key="1">
    <citation type="journal article" date="2017" name="Mol. Ecol.">
        <title>Comparative and population genomic landscape of Phellinus noxius: A hypervariable fungus causing root rot in trees.</title>
        <authorList>
            <person name="Chung C.L."/>
            <person name="Lee T.J."/>
            <person name="Akiba M."/>
            <person name="Lee H.H."/>
            <person name="Kuo T.H."/>
            <person name="Liu D."/>
            <person name="Ke H.M."/>
            <person name="Yokoi T."/>
            <person name="Roa M.B."/>
            <person name="Lu M.J."/>
            <person name="Chang Y.Y."/>
            <person name="Ann P.J."/>
            <person name="Tsai J.N."/>
            <person name="Chen C.Y."/>
            <person name="Tzean S.S."/>
            <person name="Ota Y."/>
            <person name="Hattori T."/>
            <person name="Sahashi N."/>
            <person name="Liou R.F."/>
            <person name="Kikuchi T."/>
            <person name="Tsai I.J."/>
        </authorList>
    </citation>
    <scope>NUCLEOTIDE SEQUENCE [LARGE SCALE GENOMIC DNA]</scope>
    <source>
        <strain evidence="3 4">FFPRI411160</strain>
    </source>
</reference>
<keyword evidence="4" id="KW-1185">Reference proteome</keyword>
<evidence type="ECO:0000313" key="4">
    <source>
        <dbReference type="Proteomes" id="UP000217199"/>
    </source>
</evidence>
<feature type="region of interest" description="Disordered" evidence="1">
    <location>
        <begin position="166"/>
        <end position="275"/>
    </location>
</feature>
<name>A0A286UWY5_9AGAM</name>
<evidence type="ECO:0000313" key="3">
    <source>
        <dbReference type="EMBL" id="PAV23965.1"/>
    </source>
</evidence>
<dbReference type="InParanoid" id="A0A286UWY5"/>
<dbReference type="Pfam" id="PF09802">
    <property type="entry name" value="Sec66"/>
    <property type="match status" value="1"/>
</dbReference>
<comment type="caution">
    <text evidence="3">The sequence shown here is derived from an EMBL/GenBank/DDBJ whole genome shotgun (WGS) entry which is preliminary data.</text>
</comment>
<accession>A0A286UWY5</accession>
<dbReference type="OrthoDB" id="73168at2759"/>
<dbReference type="AlphaFoldDB" id="A0A286UWY5"/>
<proteinExistence type="predicted"/>
<keyword evidence="2" id="KW-0812">Transmembrane</keyword>
<protein>
    <submittedName>
        <fullName evidence="3">Translocation sec66</fullName>
    </submittedName>
</protein>
<keyword evidence="2" id="KW-1133">Transmembrane helix</keyword>